<protein>
    <recommendedName>
        <fullName evidence="3">Phage protein</fullName>
    </recommendedName>
</protein>
<name>A0AAW5C035_9FIRM</name>
<dbReference type="Proteomes" id="UP001299608">
    <property type="component" value="Unassembled WGS sequence"/>
</dbReference>
<organism evidence="1 2">
    <name type="scientific">Enterocloster aldenensis</name>
    <dbReference type="NCBI Taxonomy" id="358742"/>
    <lineage>
        <taxon>Bacteria</taxon>
        <taxon>Bacillati</taxon>
        <taxon>Bacillota</taxon>
        <taxon>Clostridia</taxon>
        <taxon>Lachnospirales</taxon>
        <taxon>Lachnospiraceae</taxon>
        <taxon>Enterocloster</taxon>
    </lineage>
</organism>
<comment type="caution">
    <text evidence="1">The sequence shown here is derived from an EMBL/GenBank/DDBJ whole genome shotgun (WGS) entry which is preliminary data.</text>
</comment>
<accession>A0AAW5C035</accession>
<dbReference type="RefSeq" id="WP_238053739.1">
    <property type="nucleotide sequence ID" value="NZ_JAKNGE010000025.1"/>
</dbReference>
<evidence type="ECO:0000313" key="1">
    <source>
        <dbReference type="EMBL" id="MCG4747467.1"/>
    </source>
</evidence>
<dbReference type="AlphaFoldDB" id="A0AAW5C035"/>
<evidence type="ECO:0000313" key="2">
    <source>
        <dbReference type="Proteomes" id="UP001299608"/>
    </source>
</evidence>
<gene>
    <name evidence="1" type="ORF">L0N08_18735</name>
</gene>
<dbReference type="EMBL" id="JAKNGE010000025">
    <property type="protein sequence ID" value="MCG4747467.1"/>
    <property type="molecule type" value="Genomic_DNA"/>
</dbReference>
<proteinExistence type="predicted"/>
<evidence type="ECO:0008006" key="3">
    <source>
        <dbReference type="Google" id="ProtNLM"/>
    </source>
</evidence>
<sequence length="79" mass="9355">MKEILLDIKDQMEYQLGFVDDLRQTLYLMEQGFFSLDGNQKNIETASLRIVQQQLLYLHEKMLGSERIVLDILDDMEET</sequence>
<reference evidence="1" key="1">
    <citation type="submission" date="2022-01" db="EMBL/GenBank/DDBJ databases">
        <title>Collection of gut derived symbiotic bacterial strains cultured from healthy donors.</title>
        <authorList>
            <person name="Lin H."/>
            <person name="Kohout C."/>
            <person name="Waligurski E."/>
            <person name="Pamer E.G."/>
        </authorList>
    </citation>
    <scope>NUCLEOTIDE SEQUENCE</scope>
    <source>
        <strain evidence="1">DFI.6.55</strain>
    </source>
</reference>